<comment type="caution">
    <text evidence="1">The sequence shown here is derived from an EMBL/GenBank/DDBJ whole genome shotgun (WGS) entry which is preliminary data.</text>
</comment>
<dbReference type="RefSeq" id="WP_267638647.1">
    <property type="nucleotide sequence ID" value="NZ_JAODIY010000018.1"/>
</dbReference>
<reference evidence="1 2" key="1">
    <citation type="journal article" date="2014" name="Int. J. Syst. Evol. Microbiol.">
        <title>Complete genome sequence of Corynebacterium casei LMG S-19264T (=DSM 44701T), isolated from a smear-ripened cheese.</title>
        <authorList>
            <consortium name="US DOE Joint Genome Institute (JGI-PGF)"/>
            <person name="Walter F."/>
            <person name="Albersmeier A."/>
            <person name="Kalinowski J."/>
            <person name="Ruckert C."/>
        </authorList>
    </citation>
    <scope>NUCLEOTIDE SEQUENCE [LARGE SCALE GENOMIC DNA]</scope>
    <source>
        <strain evidence="1 2">CGMCC 4.7215</strain>
    </source>
</reference>
<dbReference type="AlphaFoldDB" id="A0ABD5XBT8"/>
<gene>
    <name evidence="1" type="ORF">ACFQJ7_07335</name>
</gene>
<dbReference type="Proteomes" id="UP001596414">
    <property type="component" value="Unassembled WGS sequence"/>
</dbReference>
<sequence length="53" mass="5821">MIDQILSDGERVVVEADLLTKHGETIPYEFTGIPVEDDNRVIGVVGIGRRLSP</sequence>
<dbReference type="Gene3D" id="3.30.450.20">
    <property type="entry name" value="PAS domain"/>
    <property type="match status" value="1"/>
</dbReference>
<dbReference type="EMBL" id="JBHSZQ010000009">
    <property type="protein sequence ID" value="MFC7125852.1"/>
    <property type="molecule type" value="Genomic_DNA"/>
</dbReference>
<evidence type="ECO:0000313" key="2">
    <source>
        <dbReference type="Proteomes" id="UP001596414"/>
    </source>
</evidence>
<protein>
    <submittedName>
        <fullName evidence="1">Uncharacterized protein</fullName>
    </submittedName>
</protein>
<dbReference type="SUPFAM" id="SSF55785">
    <property type="entry name" value="PYP-like sensor domain (PAS domain)"/>
    <property type="match status" value="1"/>
</dbReference>
<evidence type="ECO:0000313" key="1">
    <source>
        <dbReference type="EMBL" id="MFC7125852.1"/>
    </source>
</evidence>
<organism evidence="1 2">
    <name type="scientific">Halovenus rubra</name>
    <dbReference type="NCBI Taxonomy" id="869890"/>
    <lineage>
        <taxon>Archaea</taxon>
        <taxon>Methanobacteriati</taxon>
        <taxon>Methanobacteriota</taxon>
        <taxon>Stenosarchaea group</taxon>
        <taxon>Halobacteria</taxon>
        <taxon>Halobacteriales</taxon>
        <taxon>Haloarculaceae</taxon>
        <taxon>Halovenus</taxon>
    </lineage>
</organism>
<dbReference type="InterPro" id="IPR035965">
    <property type="entry name" value="PAS-like_dom_sf"/>
</dbReference>
<proteinExistence type="predicted"/>
<name>A0ABD5XBT8_9EURY</name>
<accession>A0ABD5XBT8</accession>